<dbReference type="GO" id="GO:0005634">
    <property type="term" value="C:nucleus"/>
    <property type="evidence" value="ECO:0007669"/>
    <property type="project" value="TreeGrafter"/>
</dbReference>
<dbReference type="InterPro" id="IPR045250">
    <property type="entry name" value="p23-like"/>
</dbReference>
<dbReference type="Proteomes" id="UP000078348">
    <property type="component" value="Unassembled WGS sequence"/>
</dbReference>
<reference evidence="4 5" key="1">
    <citation type="submission" date="2016-05" db="EMBL/GenBank/DDBJ databases">
        <title>Nuclear genome of Blastocystis sp. subtype 1 NandII.</title>
        <authorList>
            <person name="Gentekaki E."/>
            <person name="Curtis B."/>
            <person name="Stairs C."/>
            <person name="Eme L."/>
            <person name="Herman E."/>
            <person name="Klimes V."/>
            <person name="Arias M.C."/>
            <person name="Elias M."/>
            <person name="Hilliou F."/>
            <person name="Klute M."/>
            <person name="Malik S.-B."/>
            <person name="Pightling A."/>
            <person name="Rachubinski R."/>
            <person name="Salas D."/>
            <person name="Schlacht A."/>
            <person name="Suga H."/>
            <person name="Archibald J."/>
            <person name="Ball S.G."/>
            <person name="Clark G."/>
            <person name="Dacks J."/>
            <person name="Van Der Giezen M."/>
            <person name="Tsaousis A."/>
            <person name="Roger A."/>
        </authorList>
    </citation>
    <scope>NUCLEOTIDE SEQUENCE [LARGE SCALE GENOMIC DNA]</scope>
    <source>
        <strain evidence="5">ATCC 50177 / NandII</strain>
    </source>
</reference>
<dbReference type="PANTHER" id="PTHR22932:SF1">
    <property type="entry name" value="CO-CHAPERONE PROTEIN DAF-41"/>
    <property type="match status" value="1"/>
</dbReference>
<dbReference type="InterPro" id="IPR008978">
    <property type="entry name" value="HSP20-like_chaperone"/>
</dbReference>
<dbReference type="STRING" id="478820.A0A196SB08"/>
<dbReference type="GO" id="GO:0051131">
    <property type="term" value="P:chaperone-mediated protein complex assembly"/>
    <property type="evidence" value="ECO:0007669"/>
    <property type="project" value="TreeGrafter"/>
</dbReference>
<dbReference type="GO" id="GO:0051087">
    <property type="term" value="F:protein-folding chaperone binding"/>
    <property type="evidence" value="ECO:0007669"/>
    <property type="project" value="TreeGrafter"/>
</dbReference>
<dbReference type="GO" id="GO:0051879">
    <property type="term" value="F:Hsp90 protein binding"/>
    <property type="evidence" value="ECO:0007669"/>
    <property type="project" value="InterPro"/>
</dbReference>
<dbReference type="AlphaFoldDB" id="A0A196SB08"/>
<proteinExistence type="inferred from homology"/>
<comment type="similarity">
    <text evidence="1">Belongs to the p23/wos2 family.</text>
</comment>
<dbReference type="PROSITE" id="PS51203">
    <property type="entry name" value="CS"/>
    <property type="match status" value="1"/>
</dbReference>
<accession>A0A196SB08</accession>
<evidence type="ECO:0000256" key="2">
    <source>
        <dbReference type="SAM" id="MobiDB-lite"/>
    </source>
</evidence>
<dbReference type="EMBL" id="LXWW01000374">
    <property type="protein sequence ID" value="OAO13511.1"/>
    <property type="molecule type" value="Genomic_DNA"/>
</dbReference>
<evidence type="ECO:0000259" key="3">
    <source>
        <dbReference type="PROSITE" id="PS51203"/>
    </source>
</evidence>
<dbReference type="FunFam" id="2.60.40.790:FF:000039">
    <property type="entry name" value="CS domain containing protein"/>
    <property type="match status" value="1"/>
</dbReference>
<evidence type="ECO:0000313" key="5">
    <source>
        <dbReference type="Proteomes" id="UP000078348"/>
    </source>
</evidence>
<protein>
    <submittedName>
        <fullName evidence="4">Hsp90 co-chaperone</fullName>
    </submittedName>
</protein>
<feature type="domain" description="CS" evidence="3">
    <location>
        <begin position="1"/>
        <end position="82"/>
    </location>
</feature>
<sequence length="174" mass="19789">MKWAQRKESVFVTISVGGITDPKVDITPSTLSFAGKTKDNEYAVTLSFYKDIDPKTSKWSCTDRCVQFHLMKDSSESWPQLLKEKNQYKNLLQIDWDRWADSDDEDADGNPAGNFQLPPNFQELMKNYVKNDQPKDDGCGCDECHCGHDHCESDCSSCESESSDDEMPPLEKDN</sequence>
<dbReference type="Pfam" id="PF04969">
    <property type="entry name" value="CS"/>
    <property type="match status" value="1"/>
</dbReference>
<gene>
    <name evidence="4" type="ORF">AV274_4778</name>
</gene>
<organism evidence="4 5">
    <name type="scientific">Blastocystis sp. subtype 1 (strain ATCC 50177 / NandII)</name>
    <dbReference type="NCBI Taxonomy" id="478820"/>
    <lineage>
        <taxon>Eukaryota</taxon>
        <taxon>Sar</taxon>
        <taxon>Stramenopiles</taxon>
        <taxon>Bigyra</taxon>
        <taxon>Opalozoa</taxon>
        <taxon>Opalinata</taxon>
        <taxon>Blastocystidae</taxon>
        <taxon>Blastocystis</taxon>
    </lineage>
</organism>
<dbReference type="InterPro" id="IPR007052">
    <property type="entry name" value="CS_dom"/>
</dbReference>
<evidence type="ECO:0000313" key="4">
    <source>
        <dbReference type="EMBL" id="OAO13511.1"/>
    </source>
</evidence>
<dbReference type="SUPFAM" id="SSF49764">
    <property type="entry name" value="HSP20-like chaperones"/>
    <property type="match status" value="1"/>
</dbReference>
<feature type="region of interest" description="Disordered" evidence="2">
    <location>
        <begin position="154"/>
        <end position="174"/>
    </location>
</feature>
<evidence type="ECO:0000256" key="1">
    <source>
        <dbReference type="ARBA" id="ARBA00025733"/>
    </source>
</evidence>
<dbReference type="Gene3D" id="2.60.40.790">
    <property type="match status" value="1"/>
</dbReference>
<dbReference type="OrthoDB" id="1564555at2759"/>
<keyword evidence="5" id="KW-1185">Reference proteome</keyword>
<dbReference type="GO" id="GO:0005829">
    <property type="term" value="C:cytosol"/>
    <property type="evidence" value="ECO:0007669"/>
    <property type="project" value="TreeGrafter"/>
</dbReference>
<comment type="caution">
    <text evidence="4">The sequence shown here is derived from an EMBL/GenBank/DDBJ whole genome shotgun (WGS) entry which is preliminary data.</text>
</comment>
<dbReference type="PANTHER" id="PTHR22932">
    <property type="entry name" value="TELOMERASE-BINDING PROTEIN P23 HSP90 CO-CHAPERONE"/>
    <property type="match status" value="1"/>
</dbReference>
<dbReference type="GO" id="GO:0006457">
    <property type="term" value="P:protein folding"/>
    <property type="evidence" value="ECO:0007669"/>
    <property type="project" value="TreeGrafter"/>
</dbReference>
<name>A0A196SB08_BLAHN</name>
<dbReference type="CDD" id="cd06465">
    <property type="entry name" value="p23_hB-ind1_like"/>
    <property type="match status" value="1"/>
</dbReference>